<organism evidence="2 3">
    <name type="scientific">Thiohalocapsa halophila</name>
    <dbReference type="NCBI Taxonomy" id="69359"/>
    <lineage>
        <taxon>Bacteria</taxon>
        <taxon>Pseudomonadati</taxon>
        <taxon>Pseudomonadota</taxon>
        <taxon>Gammaproteobacteria</taxon>
        <taxon>Chromatiales</taxon>
        <taxon>Chromatiaceae</taxon>
        <taxon>Thiohalocapsa</taxon>
    </lineage>
</organism>
<name>A0ABS1CCN2_9GAMM</name>
<sequence length="354" mass="38980">MAAQGRCDAPDQPTVRFDRATRIRRGSDPAVVLAAALTLLAPATTPAENRAALTLATWNIEHLAAADGAGCRPRAASDYQRLRDVAARLDADIVAVQEVQSTDALARVFDPEVYDLVVSARREDGRDFCRGMNDQRRLAQRTGFAIDRDALRAAGLEHRVSAGVRELGVEGRRWGTRIQIEVDDQPLLELMSLHLKSGCAWGGLEGRVRREQCQILKRQRGILDAWIDARAAADAPFVILGDFNRQLDQPNDHFWQDIDDGEVCDWRPDPTLGRRCKPGSSQPDPDADLVLAGAGRPFPYAYNPKYPYAIDHIVLGGSAADWLVRGSWRVLDYGGGAKPSDHHPIAVTLRLPTE</sequence>
<dbReference type="SUPFAM" id="SSF56219">
    <property type="entry name" value="DNase I-like"/>
    <property type="match status" value="1"/>
</dbReference>
<dbReference type="EMBL" id="NRRV01000004">
    <property type="protein sequence ID" value="MBK1629676.1"/>
    <property type="molecule type" value="Genomic_DNA"/>
</dbReference>
<evidence type="ECO:0000259" key="1">
    <source>
        <dbReference type="Pfam" id="PF03372"/>
    </source>
</evidence>
<evidence type="ECO:0000313" key="3">
    <source>
        <dbReference type="Proteomes" id="UP000748752"/>
    </source>
</evidence>
<gene>
    <name evidence="2" type="ORF">CKO31_02765</name>
</gene>
<protein>
    <recommendedName>
        <fullName evidence="1">Endonuclease/exonuclease/phosphatase domain-containing protein</fullName>
    </recommendedName>
</protein>
<comment type="caution">
    <text evidence="2">The sequence shown here is derived from an EMBL/GenBank/DDBJ whole genome shotgun (WGS) entry which is preliminary data.</text>
</comment>
<accession>A0ABS1CCN2</accession>
<dbReference type="Proteomes" id="UP000748752">
    <property type="component" value="Unassembled WGS sequence"/>
</dbReference>
<proteinExistence type="predicted"/>
<dbReference type="Pfam" id="PF03372">
    <property type="entry name" value="Exo_endo_phos"/>
    <property type="match status" value="1"/>
</dbReference>
<feature type="domain" description="Endonuclease/exonuclease/phosphatase" evidence="1">
    <location>
        <begin position="56"/>
        <end position="342"/>
    </location>
</feature>
<dbReference type="Gene3D" id="3.60.10.10">
    <property type="entry name" value="Endonuclease/exonuclease/phosphatase"/>
    <property type="match status" value="1"/>
</dbReference>
<reference evidence="2 3" key="1">
    <citation type="journal article" date="2020" name="Microorganisms">
        <title>Osmotic Adaptation and Compatible Solute Biosynthesis of Phototrophic Bacteria as Revealed from Genome Analyses.</title>
        <authorList>
            <person name="Imhoff J.F."/>
            <person name="Rahn T."/>
            <person name="Kunzel S."/>
            <person name="Keller A."/>
            <person name="Neulinger S.C."/>
        </authorList>
    </citation>
    <scope>NUCLEOTIDE SEQUENCE [LARGE SCALE GENOMIC DNA]</scope>
    <source>
        <strain evidence="2 3">DSM 6210</strain>
    </source>
</reference>
<keyword evidence="3" id="KW-1185">Reference proteome</keyword>
<dbReference type="InterPro" id="IPR005135">
    <property type="entry name" value="Endo/exonuclease/phosphatase"/>
</dbReference>
<evidence type="ECO:0000313" key="2">
    <source>
        <dbReference type="EMBL" id="MBK1629676.1"/>
    </source>
</evidence>
<dbReference type="InterPro" id="IPR036691">
    <property type="entry name" value="Endo/exonu/phosph_ase_sf"/>
</dbReference>